<comment type="similarity">
    <text evidence="1">Belongs to the FemABX family.</text>
</comment>
<keyword evidence="2" id="KW-0808">Transferase</keyword>
<keyword evidence="5" id="KW-0012">Acyltransferase</keyword>
<keyword evidence="6" id="KW-0961">Cell wall biogenesis/degradation</keyword>
<dbReference type="AlphaFoldDB" id="A0A1F7GYZ4"/>
<gene>
    <name evidence="7" type="ORF">A3C24_02240</name>
</gene>
<evidence type="ECO:0000256" key="5">
    <source>
        <dbReference type="ARBA" id="ARBA00023315"/>
    </source>
</evidence>
<evidence type="ECO:0000256" key="1">
    <source>
        <dbReference type="ARBA" id="ARBA00009943"/>
    </source>
</evidence>
<sequence>MEVKILEWEFDKEEFNRASSHPLQSWEWGEARKQMGIDVLRIGEFQKDKLINVFTITFHNIPYTSLTIGYLPRSVMPKDELLKKIHEEGRRRNAIFVKIEPYIVTENKNLKAEDTFSNLKFQISIRTSPHPLFPKWTQMIDLTLPEEKLLANMKPKTRYNIRVAQKHGVIIKEMTNNVGFEIFSKLYFTTTSRQKYHGHNDIYHRTIFETLKKDISHIFIVFYKNIPLAAYHVFLFNKVLYYPYGGSSEEHKEVMASNLLMWEVMNFGKKHGAKVFDMWGSLPSNYNRSAPWSGFTRFKEGYGGEFVEFLGSYDMIINRYIYYLYNIVYKLRRLIL</sequence>
<dbReference type="PROSITE" id="PS51191">
    <property type="entry name" value="FEMABX"/>
    <property type="match status" value="1"/>
</dbReference>
<comment type="caution">
    <text evidence="7">The sequence shown here is derived from an EMBL/GenBank/DDBJ whole genome shotgun (WGS) entry which is preliminary data.</text>
</comment>
<dbReference type="GO" id="GO:0071555">
    <property type="term" value="P:cell wall organization"/>
    <property type="evidence" value="ECO:0007669"/>
    <property type="project" value="UniProtKB-KW"/>
</dbReference>
<proteinExistence type="inferred from homology"/>
<name>A0A1F7GYZ4_9BACT</name>
<evidence type="ECO:0000256" key="2">
    <source>
        <dbReference type="ARBA" id="ARBA00022679"/>
    </source>
</evidence>
<keyword evidence="3" id="KW-0133">Cell shape</keyword>
<dbReference type="EMBL" id="MFZM01000009">
    <property type="protein sequence ID" value="OGK24337.1"/>
    <property type="molecule type" value="Genomic_DNA"/>
</dbReference>
<evidence type="ECO:0008006" key="9">
    <source>
        <dbReference type="Google" id="ProtNLM"/>
    </source>
</evidence>
<keyword evidence="4" id="KW-0573">Peptidoglycan synthesis</keyword>
<dbReference type="GO" id="GO:0016755">
    <property type="term" value="F:aminoacyltransferase activity"/>
    <property type="evidence" value="ECO:0007669"/>
    <property type="project" value="InterPro"/>
</dbReference>
<dbReference type="Pfam" id="PF02388">
    <property type="entry name" value="FemAB"/>
    <property type="match status" value="2"/>
</dbReference>
<dbReference type="InterPro" id="IPR003447">
    <property type="entry name" value="FEMABX"/>
</dbReference>
<evidence type="ECO:0000313" key="8">
    <source>
        <dbReference type="Proteomes" id="UP000177159"/>
    </source>
</evidence>
<dbReference type="Gene3D" id="3.40.630.30">
    <property type="match status" value="2"/>
</dbReference>
<protein>
    <recommendedName>
        <fullName evidence="9">BioF2-like acetyltransferase domain-containing protein</fullName>
    </recommendedName>
</protein>
<evidence type="ECO:0000256" key="6">
    <source>
        <dbReference type="ARBA" id="ARBA00023316"/>
    </source>
</evidence>
<evidence type="ECO:0000256" key="4">
    <source>
        <dbReference type="ARBA" id="ARBA00022984"/>
    </source>
</evidence>
<reference evidence="7 8" key="1">
    <citation type="journal article" date="2016" name="Nat. Commun.">
        <title>Thousands of microbial genomes shed light on interconnected biogeochemical processes in an aquifer system.</title>
        <authorList>
            <person name="Anantharaman K."/>
            <person name="Brown C.T."/>
            <person name="Hug L.A."/>
            <person name="Sharon I."/>
            <person name="Castelle C.J."/>
            <person name="Probst A.J."/>
            <person name="Thomas B.C."/>
            <person name="Singh A."/>
            <person name="Wilkins M.J."/>
            <person name="Karaoz U."/>
            <person name="Brodie E.L."/>
            <person name="Williams K.H."/>
            <person name="Hubbard S.S."/>
            <person name="Banfield J.F."/>
        </authorList>
    </citation>
    <scope>NUCLEOTIDE SEQUENCE [LARGE SCALE GENOMIC DNA]</scope>
</reference>
<organism evidence="7 8">
    <name type="scientific">Candidatus Roizmanbacteria bacterium RIFCSPHIGHO2_02_FULL_37_24</name>
    <dbReference type="NCBI Taxonomy" id="1802037"/>
    <lineage>
        <taxon>Bacteria</taxon>
        <taxon>Candidatus Roizmaniibacteriota</taxon>
    </lineage>
</organism>
<evidence type="ECO:0000256" key="3">
    <source>
        <dbReference type="ARBA" id="ARBA00022960"/>
    </source>
</evidence>
<dbReference type="SUPFAM" id="SSF55729">
    <property type="entry name" value="Acyl-CoA N-acyltransferases (Nat)"/>
    <property type="match status" value="2"/>
</dbReference>
<dbReference type="InterPro" id="IPR016181">
    <property type="entry name" value="Acyl_CoA_acyltransferase"/>
</dbReference>
<accession>A0A1F7GYZ4</accession>
<dbReference type="PANTHER" id="PTHR36174:SF1">
    <property type="entry name" value="LIPID II:GLYCINE GLYCYLTRANSFERASE"/>
    <property type="match status" value="1"/>
</dbReference>
<dbReference type="GO" id="GO:0009252">
    <property type="term" value="P:peptidoglycan biosynthetic process"/>
    <property type="evidence" value="ECO:0007669"/>
    <property type="project" value="UniProtKB-KW"/>
</dbReference>
<dbReference type="GO" id="GO:0008360">
    <property type="term" value="P:regulation of cell shape"/>
    <property type="evidence" value="ECO:0007669"/>
    <property type="project" value="UniProtKB-KW"/>
</dbReference>
<dbReference type="InterPro" id="IPR050644">
    <property type="entry name" value="PG_Glycine_Bridge_Synth"/>
</dbReference>
<evidence type="ECO:0000313" key="7">
    <source>
        <dbReference type="EMBL" id="OGK24337.1"/>
    </source>
</evidence>
<dbReference type="Proteomes" id="UP000177159">
    <property type="component" value="Unassembled WGS sequence"/>
</dbReference>
<dbReference type="PANTHER" id="PTHR36174">
    <property type="entry name" value="LIPID II:GLYCINE GLYCYLTRANSFERASE"/>
    <property type="match status" value="1"/>
</dbReference>